<protein>
    <submittedName>
        <fullName evidence="2">Uncharacterized protein</fullName>
    </submittedName>
</protein>
<sequence>MDATFFSPTSVFSDSQKISQQYHGVKNTSDEPQKNGNRSFWTVCPYCYCLHEYDGIYEECCLRCQNCRRPFHGVAVPPPPVGVVVEGKEQYYCGVGYFPLRYDFEGCLGGKKGESGGGDSCFDEKKGNNEAFKEVVENVVVISDDSDDDLGNQETGEDKNGENSGLGVEGEMVKNGVDRVHGNVRVGEAESVMQGSVRIEVKKEGMKVMGKVKWVARNTMKVMGKGKKYIKLESRGESGNRRGA</sequence>
<evidence type="ECO:0000313" key="3">
    <source>
        <dbReference type="Proteomes" id="UP001174677"/>
    </source>
</evidence>
<dbReference type="PANTHER" id="PTHR45496">
    <property type="entry name" value="CHAPERONE DNAJ-DOMAIN SUPERFAMILY PROTEIN"/>
    <property type="match status" value="1"/>
</dbReference>
<organism evidence="2 3">
    <name type="scientific">Hevea brasiliensis</name>
    <name type="common">Para rubber tree</name>
    <name type="synonym">Siphonia brasiliensis</name>
    <dbReference type="NCBI Taxonomy" id="3981"/>
    <lineage>
        <taxon>Eukaryota</taxon>
        <taxon>Viridiplantae</taxon>
        <taxon>Streptophyta</taxon>
        <taxon>Embryophyta</taxon>
        <taxon>Tracheophyta</taxon>
        <taxon>Spermatophyta</taxon>
        <taxon>Magnoliopsida</taxon>
        <taxon>eudicotyledons</taxon>
        <taxon>Gunneridae</taxon>
        <taxon>Pentapetalae</taxon>
        <taxon>rosids</taxon>
        <taxon>fabids</taxon>
        <taxon>Malpighiales</taxon>
        <taxon>Euphorbiaceae</taxon>
        <taxon>Crotonoideae</taxon>
        <taxon>Micrandreae</taxon>
        <taxon>Hevea</taxon>
    </lineage>
</organism>
<accession>A0ABQ9LQZ3</accession>
<feature type="region of interest" description="Disordered" evidence="1">
    <location>
        <begin position="145"/>
        <end position="169"/>
    </location>
</feature>
<dbReference type="Proteomes" id="UP001174677">
    <property type="component" value="Chromosome 10"/>
</dbReference>
<name>A0ABQ9LQZ3_HEVBR</name>
<evidence type="ECO:0000256" key="1">
    <source>
        <dbReference type="SAM" id="MobiDB-lite"/>
    </source>
</evidence>
<dbReference type="InterPro" id="IPR053052">
    <property type="entry name" value="Imprinting_Balance_Reg"/>
</dbReference>
<proteinExistence type="predicted"/>
<evidence type="ECO:0000313" key="2">
    <source>
        <dbReference type="EMBL" id="KAJ9170417.1"/>
    </source>
</evidence>
<reference evidence="2 3" key="1">
    <citation type="journal article" date="2023" name="Plant Biotechnol. J.">
        <title>Chromosome-level wild Hevea brasiliensis genome provides new tools for genomic-assisted breeding and valuable loci to elevate rubber yield.</title>
        <authorList>
            <person name="Cheng H."/>
            <person name="Song X."/>
            <person name="Hu Y."/>
            <person name="Wu T."/>
            <person name="Yang Q."/>
            <person name="An Z."/>
            <person name="Feng S."/>
            <person name="Deng Z."/>
            <person name="Wu W."/>
            <person name="Zeng X."/>
            <person name="Tu M."/>
            <person name="Wang X."/>
            <person name="Huang H."/>
        </authorList>
    </citation>
    <scope>NUCLEOTIDE SEQUENCE [LARGE SCALE GENOMIC DNA]</scope>
    <source>
        <strain evidence="2">MT/VB/25A 57/8</strain>
    </source>
</reference>
<keyword evidence="3" id="KW-1185">Reference proteome</keyword>
<dbReference type="PANTHER" id="PTHR45496:SF1">
    <property type="entry name" value="CHAPERONE DNAJ-DOMAIN SUPERFAMILY PROTEIN"/>
    <property type="match status" value="1"/>
</dbReference>
<comment type="caution">
    <text evidence="2">The sequence shown here is derived from an EMBL/GenBank/DDBJ whole genome shotgun (WGS) entry which is preliminary data.</text>
</comment>
<dbReference type="EMBL" id="JARPOI010000010">
    <property type="protein sequence ID" value="KAJ9170417.1"/>
    <property type="molecule type" value="Genomic_DNA"/>
</dbReference>
<gene>
    <name evidence="2" type="ORF">P3X46_018526</name>
</gene>